<dbReference type="OrthoDB" id="1899649at2"/>
<organism evidence="1 2">
    <name type="scientific">Brevibacillus laterosporus</name>
    <name type="common">Bacillus laterosporus</name>
    <dbReference type="NCBI Taxonomy" id="1465"/>
    <lineage>
        <taxon>Bacteria</taxon>
        <taxon>Bacillati</taxon>
        <taxon>Bacillota</taxon>
        <taxon>Bacilli</taxon>
        <taxon>Bacillales</taxon>
        <taxon>Paenibacillaceae</taxon>
        <taxon>Brevibacillus</taxon>
    </lineage>
</organism>
<name>A0A518V4Z8_BRELA</name>
<gene>
    <name evidence="1" type="ORF">EEL30_06625</name>
</gene>
<protein>
    <submittedName>
        <fullName evidence="1">Uncharacterized protein</fullName>
    </submittedName>
</protein>
<dbReference type="AlphaFoldDB" id="A0A518V4Z8"/>
<reference evidence="1 2" key="1">
    <citation type="submission" date="2018-11" db="EMBL/GenBank/DDBJ databases">
        <title>Phylogenetic determinants of toxin gene distribution in genomes of Brevibacillus laterosporus.</title>
        <authorList>
            <person name="Glare T.R."/>
            <person name="Durrant A."/>
            <person name="Berry C."/>
            <person name="Palma L."/>
            <person name="Ormskirk M."/>
            <person name="Cox M.O."/>
        </authorList>
    </citation>
    <scope>NUCLEOTIDE SEQUENCE [LARGE SCALE GENOMIC DNA]</scope>
    <source>
        <strain evidence="1 2">1821L</strain>
    </source>
</reference>
<accession>A0A518V4Z8</accession>
<dbReference type="EMBL" id="CP033464">
    <property type="protein sequence ID" value="QDX92071.1"/>
    <property type="molecule type" value="Genomic_DNA"/>
</dbReference>
<keyword evidence="2" id="KW-1185">Reference proteome</keyword>
<evidence type="ECO:0000313" key="1">
    <source>
        <dbReference type="EMBL" id="QDX92071.1"/>
    </source>
</evidence>
<dbReference type="Proteomes" id="UP000319432">
    <property type="component" value="Chromosome"/>
</dbReference>
<sequence length="619" mass="70079">MIDVIKEYLVSLGMSVDKNSFNEATKIIQTAEQGVKSFAGSTIKRFGLAGTAVVGTLAAANAGIATFLGSLAKADLENEKFARKMWISKDTAEELNSTLKVMGATIEDLYLSPELLSDFKQLRSTISEMKPPPEFQNQMKTIRSVQFEFQRLRLESTYALQWIGFYLFKYLEGPILNIKNGMRSFNNSITKSMPKWTKNIAQFLSWIARLGIAFYKGGRDVFKMFSKLGEHIPRSLKIIGAALLGLSVILRMGPFGIIFSILTGILLLLDDFYTYLEGGESAFEPFWKKLQSIYKLLKDNGVIKQFWDEFDSGMRKAGAGVKKTWEWLVRLYNKFEENGSLRNFKQGIETNFSTAKTIIKDYSSWVTKVFEDLNKEGKLSGLEESFIKLGKEISEGYVAVSKFVEKLYGLEETKEVFQWLGDFLENTLKYILDKINDTLQAVTYSLKSARAFLTGDDELQEEANKEFLGDDPHEKRPIGLGRMKPADALRDLKSQMPSTQDAKLESSVNNLPRNLEPSFKKALNESEMVKGMRGFSQDLKTGFNLLTATMNPDIMQYYQGMSAGAYANSYMYTANATSQTTIKNENKPVFYINSTEPKVAAQEVNNQWNNNFRSMRNPF</sequence>
<evidence type="ECO:0000313" key="2">
    <source>
        <dbReference type="Proteomes" id="UP000319432"/>
    </source>
</evidence>
<proteinExistence type="predicted"/>